<protein>
    <submittedName>
        <fullName evidence="1">Uncharacterized protein</fullName>
    </submittedName>
</protein>
<dbReference type="Proteomes" id="UP000827549">
    <property type="component" value="Chromosome 2"/>
</dbReference>
<evidence type="ECO:0000313" key="2">
    <source>
        <dbReference type="Proteomes" id="UP000827549"/>
    </source>
</evidence>
<sequence>MSLNCSYPYNPNVTCLHPHNISANGVAYVLLRDDQMDLAGWCLLDHNTVFTNCVTQSKERRKALGLPSGTGPTLGPLPLILLVLAFVSAVSASVIPRAISCSSFEPDPRDAWNWNAYTQTRLLGGGGAISCNGLPCGGSFNDTKTTYLSWQLQNTSVSINVNAKPADVVKVVGGTDAEQVTSVPAKGLWLLHGIGIPATYAYAVDVPGWYSGCSDRQRYRGSALVPDSDRIVLYYLITD</sequence>
<keyword evidence="2" id="KW-1185">Reference proteome</keyword>
<reference evidence="1" key="1">
    <citation type="submission" date="2023-10" db="EMBL/GenBank/DDBJ databases">
        <authorList>
            <person name="Noh H."/>
        </authorList>
    </citation>
    <scope>NUCLEOTIDE SEQUENCE</scope>
    <source>
        <strain evidence="1">DUCC4014</strain>
    </source>
</reference>
<proteinExistence type="predicted"/>
<evidence type="ECO:0000313" key="1">
    <source>
        <dbReference type="EMBL" id="WOO78704.1"/>
    </source>
</evidence>
<name>A0AAF1BJS2_9TREE</name>
<dbReference type="EMBL" id="CP086715">
    <property type="protein sequence ID" value="WOO78704.1"/>
    <property type="molecule type" value="Genomic_DNA"/>
</dbReference>
<gene>
    <name evidence="1" type="ORF">LOC62_02G002244</name>
</gene>
<accession>A0AAF1BJS2</accession>
<dbReference type="GeneID" id="87805492"/>
<dbReference type="AlphaFoldDB" id="A0AAF1BJS2"/>
<organism evidence="1 2">
    <name type="scientific">Vanrija pseudolonga</name>
    <dbReference type="NCBI Taxonomy" id="143232"/>
    <lineage>
        <taxon>Eukaryota</taxon>
        <taxon>Fungi</taxon>
        <taxon>Dikarya</taxon>
        <taxon>Basidiomycota</taxon>
        <taxon>Agaricomycotina</taxon>
        <taxon>Tremellomycetes</taxon>
        <taxon>Trichosporonales</taxon>
        <taxon>Trichosporonaceae</taxon>
        <taxon>Vanrija</taxon>
    </lineage>
</organism>
<dbReference type="RefSeq" id="XP_062624736.1">
    <property type="nucleotide sequence ID" value="XM_062768752.1"/>
</dbReference>